<dbReference type="KEGG" id="salh:HMF8227_01359"/>
<evidence type="ECO:0000256" key="1">
    <source>
        <dbReference type="SAM" id="MobiDB-lite"/>
    </source>
</evidence>
<feature type="region of interest" description="Disordered" evidence="1">
    <location>
        <begin position="57"/>
        <end position="96"/>
    </location>
</feature>
<dbReference type="AlphaFoldDB" id="A0A2S2E4A1"/>
<feature type="compositionally biased region" description="Low complexity" evidence="1">
    <location>
        <begin position="74"/>
        <end position="85"/>
    </location>
</feature>
<evidence type="ECO:0000313" key="3">
    <source>
        <dbReference type="Proteomes" id="UP000245728"/>
    </source>
</evidence>
<proteinExistence type="predicted"/>
<sequence length="116" mass="12217">MSKLDKDQVIAKFTEAYKAANGKEPQIEAKSGWYSVDGGKNVRLATLDEMADELAAGKSTTASKPAAKADKPAKPAAKAKSAPAKKPAKKKAPAKGGFSVKAFWGEQLTEGSRLPR</sequence>
<protein>
    <submittedName>
        <fullName evidence="2">Uncharacterized protein</fullName>
    </submittedName>
</protein>
<dbReference type="EMBL" id="CP029347">
    <property type="protein sequence ID" value="AWL11837.1"/>
    <property type="molecule type" value="Genomic_DNA"/>
</dbReference>
<gene>
    <name evidence="2" type="ORF">HMF8227_01359</name>
</gene>
<reference evidence="2 3" key="1">
    <citation type="submission" date="2018-05" db="EMBL/GenBank/DDBJ databases">
        <title>Salinimonas sp. HMF8227 Genome sequencing and assembly.</title>
        <authorList>
            <person name="Kang H."/>
            <person name="Kang J."/>
            <person name="Cha I."/>
            <person name="Kim H."/>
            <person name="Joh K."/>
        </authorList>
    </citation>
    <scope>NUCLEOTIDE SEQUENCE [LARGE SCALE GENOMIC DNA]</scope>
    <source>
        <strain evidence="2 3">HMF8227</strain>
    </source>
</reference>
<keyword evidence="3" id="KW-1185">Reference proteome</keyword>
<accession>A0A2S2E4A1</accession>
<evidence type="ECO:0000313" key="2">
    <source>
        <dbReference type="EMBL" id="AWL11837.1"/>
    </source>
</evidence>
<name>A0A2S2E4A1_9ALTE</name>
<feature type="compositionally biased region" description="Low complexity" evidence="1">
    <location>
        <begin position="57"/>
        <end position="66"/>
    </location>
</feature>
<dbReference type="Proteomes" id="UP000245728">
    <property type="component" value="Chromosome"/>
</dbReference>
<organism evidence="2 3">
    <name type="scientific">Saliniradius amylolyticus</name>
    <dbReference type="NCBI Taxonomy" id="2183582"/>
    <lineage>
        <taxon>Bacteria</taxon>
        <taxon>Pseudomonadati</taxon>
        <taxon>Pseudomonadota</taxon>
        <taxon>Gammaproteobacteria</taxon>
        <taxon>Alteromonadales</taxon>
        <taxon>Alteromonadaceae</taxon>
        <taxon>Saliniradius</taxon>
    </lineage>
</organism>
<dbReference type="RefSeq" id="WP_109339455.1">
    <property type="nucleotide sequence ID" value="NZ_CP029347.1"/>
</dbReference>
<dbReference type="OrthoDB" id="5772010at2"/>